<dbReference type="GO" id="GO:0009341">
    <property type="term" value="C:beta-galactosidase complex"/>
    <property type="evidence" value="ECO:0007669"/>
    <property type="project" value="InterPro"/>
</dbReference>
<dbReference type="InParanoid" id="E1ZPB5"/>
<feature type="chain" id="PRO_5003156529" description="Glycoside hydrolase family 42 N-terminal domain-containing protein" evidence="3">
    <location>
        <begin position="37"/>
        <end position="544"/>
    </location>
</feature>
<keyword evidence="2" id="KW-0326">Glycosidase</keyword>
<gene>
    <name evidence="5" type="ORF">CHLNCDRAFT_139079</name>
</gene>
<dbReference type="InterPro" id="IPR017853">
    <property type="entry name" value="GH"/>
</dbReference>
<dbReference type="SUPFAM" id="SSF51445">
    <property type="entry name" value="(Trans)glycosidases"/>
    <property type="match status" value="1"/>
</dbReference>
<organism evidence="6">
    <name type="scientific">Chlorella variabilis</name>
    <name type="common">Green alga</name>
    <dbReference type="NCBI Taxonomy" id="554065"/>
    <lineage>
        <taxon>Eukaryota</taxon>
        <taxon>Viridiplantae</taxon>
        <taxon>Chlorophyta</taxon>
        <taxon>core chlorophytes</taxon>
        <taxon>Trebouxiophyceae</taxon>
        <taxon>Chlorellales</taxon>
        <taxon>Chlorellaceae</taxon>
        <taxon>Chlorella clade</taxon>
        <taxon>Chlorella</taxon>
    </lineage>
</organism>
<dbReference type="eggNOG" id="ENOG502SPPS">
    <property type="taxonomic scope" value="Eukaryota"/>
</dbReference>
<dbReference type="PANTHER" id="PTHR36447">
    <property type="entry name" value="BETA-GALACTOSIDASE GANA"/>
    <property type="match status" value="1"/>
</dbReference>
<dbReference type="GO" id="GO:0005975">
    <property type="term" value="P:carbohydrate metabolic process"/>
    <property type="evidence" value="ECO:0007669"/>
    <property type="project" value="InterPro"/>
</dbReference>
<dbReference type="PANTHER" id="PTHR36447:SF1">
    <property type="entry name" value="BETA-GALACTOSIDASE GANA"/>
    <property type="match status" value="1"/>
</dbReference>
<dbReference type="Gene3D" id="3.20.20.80">
    <property type="entry name" value="Glycosidases"/>
    <property type="match status" value="1"/>
</dbReference>
<sequence length="544" mass="61043">MRPQVPPRARRRTTSAGAFLLAILLAMLVAIAPARGFKEVFATLFALEMQNLLGIKDNGPLPPEGTSHDLGEVVRGVKEQGVGILFTSLKWFFQQPTPDTFNFRVLDYLVQTACSQGLQLSVVLDAQANPPWVFDVVPDAGVVDSKYIGHRSISFNHPAVMQLVHAWYDAVLARMAELNATCIHSVQPCFNNEYETKYIQEADGAQDYSAQAITLFRQYLRNIHGEISFWNERWGTSFSHWAAFKPPKFFQHGQHWGDTATNVFYWDWQHFRHQRIHEVHESGCMHIAAYGFRCIQHFAEFMTGSDAIYAAGSVFTLAASPWLDYIVVDSNFMTTAMLPTRDVRVVQLLLSAMKPFGKPVFFEGAFERISDPAVHRRAVMLTATSGAHGIGFTNWLDRVGPTFFNDTLQGLPLPHSDAPPVAVLSPYRSYWAFKGTPKDANGVLFPTDPQQDRLFACLDEVEKAVPSVDGLQIFGVPTMLLAVVEDFQRIWYVEPEVLLSGDAETIVRIKQRAAELGVPWKKCALRKRQGKRGAPPVLVIPEVY</sequence>
<evidence type="ECO:0000256" key="1">
    <source>
        <dbReference type="ARBA" id="ARBA00022801"/>
    </source>
</evidence>
<feature type="domain" description="Glycoside hydrolase family 42 N-terminal" evidence="4">
    <location>
        <begin position="71"/>
        <end position="291"/>
    </location>
</feature>
<reference evidence="5 6" key="1">
    <citation type="journal article" date="2010" name="Plant Cell">
        <title>The Chlorella variabilis NC64A genome reveals adaptation to photosymbiosis, coevolution with viruses, and cryptic sex.</title>
        <authorList>
            <person name="Blanc G."/>
            <person name="Duncan G."/>
            <person name="Agarkova I."/>
            <person name="Borodovsky M."/>
            <person name="Gurnon J."/>
            <person name="Kuo A."/>
            <person name="Lindquist E."/>
            <person name="Lucas S."/>
            <person name="Pangilinan J."/>
            <person name="Polle J."/>
            <person name="Salamov A."/>
            <person name="Terry A."/>
            <person name="Yamada T."/>
            <person name="Dunigan D.D."/>
            <person name="Grigoriev I.V."/>
            <person name="Claverie J.M."/>
            <person name="Van Etten J.L."/>
        </authorList>
    </citation>
    <scope>NUCLEOTIDE SEQUENCE [LARGE SCALE GENOMIC DNA]</scope>
    <source>
        <strain evidence="5 6">NC64A</strain>
    </source>
</reference>
<evidence type="ECO:0000256" key="2">
    <source>
        <dbReference type="ARBA" id="ARBA00023295"/>
    </source>
</evidence>
<evidence type="ECO:0000259" key="4">
    <source>
        <dbReference type="Pfam" id="PF02449"/>
    </source>
</evidence>
<dbReference type="GO" id="GO:0004565">
    <property type="term" value="F:beta-galactosidase activity"/>
    <property type="evidence" value="ECO:0007669"/>
    <property type="project" value="InterPro"/>
</dbReference>
<protein>
    <recommendedName>
        <fullName evidence="4">Glycoside hydrolase family 42 N-terminal domain-containing protein</fullName>
    </recommendedName>
</protein>
<dbReference type="Proteomes" id="UP000008141">
    <property type="component" value="Unassembled WGS sequence"/>
</dbReference>
<dbReference type="GeneID" id="17351699"/>
<evidence type="ECO:0000313" key="6">
    <source>
        <dbReference type="Proteomes" id="UP000008141"/>
    </source>
</evidence>
<keyword evidence="6" id="KW-1185">Reference proteome</keyword>
<dbReference type="KEGG" id="cvr:CHLNCDRAFT_139079"/>
<dbReference type="RefSeq" id="XP_005844410.1">
    <property type="nucleotide sequence ID" value="XM_005844348.1"/>
</dbReference>
<dbReference type="InterPro" id="IPR003476">
    <property type="entry name" value="Glyco_hydro_42"/>
</dbReference>
<keyword evidence="3" id="KW-0732">Signal</keyword>
<evidence type="ECO:0000313" key="5">
    <source>
        <dbReference type="EMBL" id="EFN52308.1"/>
    </source>
</evidence>
<dbReference type="Pfam" id="PF02449">
    <property type="entry name" value="Glyco_hydro_42"/>
    <property type="match status" value="1"/>
</dbReference>
<dbReference type="EMBL" id="GL433857">
    <property type="protein sequence ID" value="EFN52308.1"/>
    <property type="molecule type" value="Genomic_DNA"/>
</dbReference>
<feature type="signal peptide" evidence="3">
    <location>
        <begin position="1"/>
        <end position="36"/>
    </location>
</feature>
<evidence type="ECO:0000256" key="3">
    <source>
        <dbReference type="SAM" id="SignalP"/>
    </source>
</evidence>
<dbReference type="AlphaFoldDB" id="E1ZPB5"/>
<proteinExistence type="predicted"/>
<name>E1ZPB5_CHLVA</name>
<accession>E1ZPB5</accession>
<keyword evidence="1" id="KW-0378">Hydrolase</keyword>
<dbReference type="OrthoDB" id="524207at2759"/>
<dbReference type="InterPro" id="IPR013529">
    <property type="entry name" value="Glyco_hydro_42_N"/>
</dbReference>